<feature type="transmembrane region" description="Helical" evidence="7">
    <location>
        <begin position="199"/>
        <end position="217"/>
    </location>
</feature>
<organism evidence="10 11">
    <name type="scientific">Acidiluteibacter ferrifornacis</name>
    <dbReference type="NCBI Taxonomy" id="2692424"/>
    <lineage>
        <taxon>Bacteria</taxon>
        <taxon>Pseudomonadati</taxon>
        <taxon>Bacteroidota</taxon>
        <taxon>Flavobacteriia</taxon>
        <taxon>Flavobacteriales</taxon>
        <taxon>Cryomorphaceae</taxon>
        <taxon>Acidiluteibacter</taxon>
    </lineage>
</organism>
<dbReference type="GO" id="GO:0046872">
    <property type="term" value="F:metal ion binding"/>
    <property type="evidence" value="ECO:0007669"/>
    <property type="project" value="UniProtKB-KW"/>
</dbReference>
<dbReference type="Gene3D" id="1.10.760.10">
    <property type="entry name" value="Cytochrome c-like domain"/>
    <property type="match status" value="1"/>
</dbReference>
<keyword evidence="11" id="KW-1185">Reference proteome</keyword>
<dbReference type="Gene3D" id="6.10.280.130">
    <property type="match status" value="1"/>
</dbReference>
<evidence type="ECO:0000256" key="4">
    <source>
        <dbReference type="PROSITE-ProRule" id="PRU00433"/>
    </source>
</evidence>
<keyword evidence="3 4" id="KW-0408">Iron</keyword>
<dbReference type="PANTHER" id="PTHR33751">
    <property type="entry name" value="CBB3-TYPE CYTOCHROME C OXIDASE SUBUNIT FIXP"/>
    <property type="match status" value="1"/>
</dbReference>
<feature type="region of interest" description="Disordered" evidence="6">
    <location>
        <begin position="361"/>
        <end position="385"/>
    </location>
</feature>
<gene>
    <name evidence="10" type="ORF">GQN54_13380</name>
</gene>
<keyword evidence="5" id="KW-0175">Coiled coil</keyword>
<accession>A0A6N9NRR6</accession>
<dbReference type="AlphaFoldDB" id="A0A6N9NRR6"/>
<evidence type="ECO:0000256" key="6">
    <source>
        <dbReference type="SAM" id="MobiDB-lite"/>
    </source>
</evidence>
<evidence type="ECO:0000256" key="3">
    <source>
        <dbReference type="ARBA" id="ARBA00023004"/>
    </source>
</evidence>
<dbReference type="PANTHER" id="PTHR33751:SF1">
    <property type="entry name" value="CBB3-TYPE CYTOCHROME C OXIDASE SUBUNIT FIXP"/>
    <property type="match status" value="1"/>
</dbReference>
<evidence type="ECO:0000313" key="10">
    <source>
        <dbReference type="EMBL" id="NBG67115.1"/>
    </source>
</evidence>
<evidence type="ECO:0000256" key="1">
    <source>
        <dbReference type="ARBA" id="ARBA00022617"/>
    </source>
</evidence>
<keyword evidence="7" id="KW-1133">Transmembrane helix</keyword>
<dbReference type="RefSeq" id="WP_160634063.1">
    <property type="nucleotide sequence ID" value="NZ_WWNE01000012.1"/>
</dbReference>
<feature type="coiled-coil region" evidence="5">
    <location>
        <begin position="225"/>
        <end position="253"/>
    </location>
</feature>
<keyword evidence="8" id="KW-0732">Signal</keyword>
<comment type="caution">
    <text evidence="10">The sequence shown here is derived from an EMBL/GenBank/DDBJ whole genome shotgun (WGS) entry which is preliminary data.</text>
</comment>
<evidence type="ECO:0000259" key="9">
    <source>
        <dbReference type="PROSITE" id="PS51007"/>
    </source>
</evidence>
<keyword evidence="1 4" id="KW-0349">Heme</keyword>
<dbReference type="SUPFAM" id="SSF46626">
    <property type="entry name" value="Cytochrome c"/>
    <property type="match status" value="1"/>
</dbReference>
<dbReference type="InterPro" id="IPR038414">
    <property type="entry name" value="CcoP_N_sf"/>
</dbReference>
<feature type="signal peptide" evidence="8">
    <location>
        <begin position="1"/>
        <end position="24"/>
    </location>
</feature>
<evidence type="ECO:0000313" key="11">
    <source>
        <dbReference type="Proteomes" id="UP000470771"/>
    </source>
</evidence>
<sequence length="385" mass="41756">MKKQTIKTILTVMAIGLAPVSVFAAENAAAANAGISDAFLLSLLLGVILLLLLIIHAIGQSISSIGKIETPESKSSKAEQTIKAIAVLVLAGGGLSAYAQNETTTSVPFVMSDVLFWSLITTIAFLALIIAILFRSLKTMIRYKRGDDFTADEMNTVFDTIGSKLVDRVPVEEEATVMLDHDYDGIKELDNNLPPWWKYMFYGTIIFAFVYLIRFHITGSGELQLQEYESEMLAATEAKAEALESGGEQLTEDNVTLLVDLDAITTGANIYKGNCATCHGALAEGLVGPNLTDEYWIHGGGISNIFKSIKYGIPAKGMIAWQSQFSPVQMQQIASYIISIQGSNPPNAKDPQGEIWVDEKVEETPSDTTNTEETVEENEVAAVAE</sequence>
<dbReference type="InterPro" id="IPR050597">
    <property type="entry name" value="Cytochrome_c_Oxidase_Subunit"/>
</dbReference>
<dbReference type="GO" id="GO:0009055">
    <property type="term" value="F:electron transfer activity"/>
    <property type="evidence" value="ECO:0007669"/>
    <property type="project" value="InterPro"/>
</dbReference>
<feature type="transmembrane region" description="Helical" evidence="7">
    <location>
        <begin position="40"/>
        <end position="59"/>
    </location>
</feature>
<feature type="transmembrane region" description="Helical" evidence="7">
    <location>
        <begin position="80"/>
        <end position="99"/>
    </location>
</feature>
<dbReference type="GO" id="GO:0020037">
    <property type="term" value="F:heme binding"/>
    <property type="evidence" value="ECO:0007669"/>
    <property type="project" value="InterPro"/>
</dbReference>
<name>A0A6N9NRR6_9FLAO</name>
<evidence type="ECO:0000256" key="5">
    <source>
        <dbReference type="SAM" id="Coils"/>
    </source>
</evidence>
<protein>
    <submittedName>
        <fullName evidence="10">C-type cytochrome</fullName>
    </submittedName>
</protein>
<dbReference type="EMBL" id="WWNE01000012">
    <property type="protein sequence ID" value="NBG67115.1"/>
    <property type="molecule type" value="Genomic_DNA"/>
</dbReference>
<dbReference type="Pfam" id="PF14715">
    <property type="entry name" value="FixP_N"/>
    <property type="match status" value="1"/>
</dbReference>
<dbReference type="InterPro" id="IPR032858">
    <property type="entry name" value="CcoP_N"/>
</dbReference>
<evidence type="ECO:0000256" key="7">
    <source>
        <dbReference type="SAM" id="Phobius"/>
    </source>
</evidence>
<keyword evidence="2 4" id="KW-0479">Metal-binding</keyword>
<evidence type="ECO:0000256" key="2">
    <source>
        <dbReference type="ARBA" id="ARBA00022723"/>
    </source>
</evidence>
<feature type="transmembrane region" description="Helical" evidence="7">
    <location>
        <begin position="114"/>
        <end position="134"/>
    </location>
</feature>
<reference evidence="10 11" key="1">
    <citation type="submission" date="2019-12" db="EMBL/GenBank/DDBJ databases">
        <authorList>
            <person name="Zhao J."/>
        </authorList>
    </citation>
    <scope>NUCLEOTIDE SEQUENCE [LARGE SCALE GENOMIC DNA]</scope>
    <source>
        <strain evidence="10 11">S-15</strain>
    </source>
</reference>
<dbReference type="Proteomes" id="UP000470771">
    <property type="component" value="Unassembled WGS sequence"/>
</dbReference>
<dbReference type="InterPro" id="IPR036909">
    <property type="entry name" value="Cyt_c-like_dom_sf"/>
</dbReference>
<keyword evidence="7" id="KW-0472">Membrane</keyword>
<dbReference type="Pfam" id="PF13442">
    <property type="entry name" value="Cytochrome_CBB3"/>
    <property type="match status" value="1"/>
</dbReference>
<feature type="domain" description="Cytochrome c" evidence="9">
    <location>
        <begin position="262"/>
        <end position="341"/>
    </location>
</feature>
<feature type="chain" id="PRO_5027113941" evidence="8">
    <location>
        <begin position="25"/>
        <end position="385"/>
    </location>
</feature>
<dbReference type="InterPro" id="IPR009056">
    <property type="entry name" value="Cyt_c-like_dom"/>
</dbReference>
<evidence type="ECO:0000256" key="8">
    <source>
        <dbReference type="SAM" id="SignalP"/>
    </source>
</evidence>
<proteinExistence type="predicted"/>
<dbReference type="PROSITE" id="PS51007">
    <property type="entry name" value="CYTC"/>
    <property type="match status" value="1"/>
</dbReference>
<keyword evidence="7" id="KW-0812">Transmembrane</keyword>